<organism evidence="17 18">
    <name type="scientific">Bos mutus grunniens</name>
    <name type="common">Wild yak</name>
    <name type="synonym">Bos grunniens</name>
    <dbReference type="NCBI Taxonomy" id="30521"/>
    <lineage>
        <taxon>Eukaryota</taxon>
        <taxon>Metazoa</taxon>
        <taxon>Chordata</taxon>
        <taxon>Craniata</taxon>
        <taxon>Vertebrata</taxon>
        <taxon>Euteleostomi</taxon>
        <taxon>Mammalia</taxon>
        <taxon>Eutheria</taxon>
        <taxon>Laurasiatheria</taxon>
        <taxon>Artiodactyla</taxon>
        <taxon>Ruminantia</taxon>
        <taxon>Pecora</taxon>
        <taxon>Bovidae</taxon>
        <taxon>Bovinae</taxon>
        <taxon>Bos</taxon>
    </lineage>
</organism>
<dbReference type="InterPro" id="IPR045864">
    <property type="entry name" value="aa-tRNA-synth_II/BPL/LPL"/>
</dbReference>
<dbReference type="Ensembl" id="ENSBGRT00000001849.1">
    <property type="protein sequence ID" value="ENSBGRP00000001621.1"/>
    <property type="gene ID" value="ENSBGRG00000001012.1"/>
</dbReference>
<feature type="domain" description="Aminoacyl-transfer RNA synthetases class-II family profile" evidence="16">
    <location>
        <begin position="229"/>
        <end position="544"/>
    </location>
</feature>
<dbReference type="GO" id="GO:0006433">
    <property type="term" value="P:prolyl-tRNA aminoacylation"/>
    <property type="evidence" value="ECO:0007669"/>
    <property type="project" value="InterPro"/>
</dbReference>
<evidence type="ECO:0000256" key="1">
    <source>
        <dbReference type="ARBA" id="ARBA00004305"/>
    </source>
</evidence>
<dbReference type="PANTHER" id="PTHR42753:SF10">
    <property type="entry name" value="PROLINE--TRNA LIGASE, MITOCHONDRIAL-RELATED"/>
    <property type="match status" value="1"/>
</dbReference>
<sequence length="650" mass="72584">MAPGVSHMCPASRASIFPHRHTRALWPCLPTVFRSWAIKEMIIFVQCPGEVVEAPGSWRGPAEGLRLLKVGGKHLGDLSFPELRGISNLFSAYCRRAFVPWDVLMIRGTHQVWQYKSRTLKEFISFCICKIGGCHRSFIGGRSVLTAAGCQITVNTYFYSTRFSSGTSASLCQGVMKGLLTRCRALPALATCSHQLSQYAPQRFHHCAPGRGKRLMLSRMFQPQKLREDQVLSLEGRSGDLTCKSQRLMLQMGLIHPASPGCYHLLPYTVRAMEKLVRVIDQEMQTIGGQKVNMPSLSPAELWRATKRWDSMGRELLRLRDRHGKEYCLGPTHEEAITALVASQKTLSYKQLPFLLYQVTRKFRDEPRPRFGLLRGREFYMKDMYTFDSSPEAAQLTYSLVCDAYSSLFNRLGLRCIKVQADVGSIGGMVSHEFQLPVDVGEDRLVVCPSCHFSANMETLDSSRTNCPACQGPLTETKGIEVGHTFYLGTKYSSIFNAQFINVHGKPSLAEMGCYGLGVTRILAAAIEVLSTEDCVRWPGLLAPYQVCLIPPKKGSKEEAAAELAGHLYNHITEAVPQLQGEVLLDDRTHLTIGNRLKDANKLGYPFVIIAAKRALDDPAHFEVWCQNTGEVVFLTREGVLELLSQVQVV</sequence>
<dbReference type="Proteomes" id="UP000694520">
    <property type="component" value="Chromosome 3"/>
</dbReference>
<reference evidence="17" key="1">
    <citation type="submission" date="2019-05" db="EMBL/GenBank/DDBJ databases">
        <authorList>
            <person name="Zhang S."/>
            <person name="Liu J."/>
        </authorList>
    </citation>
    <scope>NUCLEOTIDE SEQUENCE [LARGE SCALE GENOMIC DNA]</scope>
</reference>
<evidence type="ECO:0000256" key="5">
    <source>
        <dbReference type="ARBA" id="ARBA00022741"/>
    </source>
</evidence>
<dbReference type="GO" id="GO:0005524">
    <property type="term" value="F:ATP binding"/>
    <property type="evidence" value="ECO:0007669"/>
    <property type="project" value="UniProtKB-KW"/>
</dbReference>
<reference evidence="17" key="2">
    <citation type="submission" date="2025-08" db="UniProtKB">
        <authorList>
            <consortium name="Ensembl"/>
        </authorList>
    </citation>
    <scope>IDENTIFICATION</scope>
</reference>
<evidence type="ECO:0000256" key="13">
    <source>
        <dbReference type="ARBA" id="ARBA00047671"/>
    </source>
</evidence>
<dbReference type="SUPFAM" id="SSF55681">
    <property type="entry name" value="Class II aaRS and biotin synthetases"/>
    <property type="match status" value="1"/>
</dbReference>
<dbReference type="CDD" id="cd00779">
    <property type="entry name" value="ProRS_core_prok"/>
    <property type="match status" value="1"/>
</dbReference>
<dbReference type="PRINTS" id="PR01046">
    <property type="entry name" value="TRNASYNTHPRO"/>
</dbReference>
<evidence type="ECO:0000256" key="8">
    <source>
        <dbReference type="ARBA" id="ARBA00022946"/>
    </source>
</evidence>
<evidence type="ECO:0000256" key="15">
    <source>
        <dbReference type="ARBA" id="ARBA00071545"/>
    </source>
</evidence>
<dbReference type="EC" id="6.1.1.15" evidence="3"/>
<evidence type="ECO:0000256" key="12">
    <source>
        <dbReference type="ARBA" id="ARBA00029731"/>
    </source>
</evidence>
<evidence type="ECO:0000256" key="7">
    <source>
        <dbReference type="ARBA" id="ARBA00022917"/>
    </source>
</evidence>
<dbReference type="FunFam" id="3.30.930.10:FF:000042">
    <property type="entry name" value="probable proline--tRNA ligase, mitochondrial"/>
    <property type="match status" value="1"/>
</dbReference>
<evidence type="ECO:0000259" key="16">
    <source>
        <dbReference type="PROSITE" id="PS50862"/>
    </source>
</evidence>
<dbReference type="PROSITE" id="PS50862">
    <property type="entry name" value="AA_TRNA_LIGASE_II"/>
    <property type="match status" value="1"/>
</dbReference>
<dbReference type="Pfam" id="PF00587">
    <property type="entry name" value="tRNA-synt_2b"/>
    <property type="match status" value="1"/>
</dbReference>
<comment type="subcellular location">
    <subcellularLocation>
        <location evidence="1">Mitochondrion matrix</location>
    </subcellularLocation>
</comment>
<evidence type="ECO:0000256" key="14">
    <source>
        <dbReference type="ARBA" id="ARBA00058798"/>
    </source>
</evidence>
<dbReference type="Pfam" id="PF03129">
    <property type="entry name" value="HGTP_anticodon"/>
    <property type="match status" value="1"/>
</dbReference>
<comment type="similarity">
    <text evidence="2">Belongs to the class-II aminoacyl-tRNA synthetase family.</text>
</comment>
<protein>
    <recommendedName>
        <fullName evidence="15">Probable proline--tRNA ligase, mitochondrial</fullName>
        <ecNumber evidence="3">6.1.1.15</ecNumber>
    </recommendedName>
    <alternativeName>
        <fullName evidence="12">Prolyl-tRNA synthetase</fullName>
    </alternativeName>
</protein>
<accession>A0A8B9W2M8</accession>
<evidence type="ECO:0000256" key="2">
    <source>
        <dbReference type="ARBA" id="ARBA00008226"/>
    </source>
</evidence>
<keyword evidence="11" id="KW-0030">Aminoacyl-tRNA synthetase</keyword>
<keyword evidence="9" id="KW-0007">Acetylation</keyword>
<dbReference type="GO" id="GO:0005759">
    <property type="term" value="C:mitochondrial matrix"/>
    <property type="evidence" value="ECO:0007669"/>
    <property type="project" value="UniProtKB-SubCell"/>
</dbReference>
<evidence type="ECO:0000256" key="10">
    <source>
        <dbReference type="ARBA" id="ARBA00023128"/>
    </source>
</evidence>
<evidence type="ECO:0000256" key="4">
    <source>
        <dbReference type="ARBA" id="ARBA00022598"/>
    </source>
</evidence>
<evidence type="ECO:0000313" key="17">
    <source>
        <dbReference type="Ensembl" id="ENSBGRP00000001621.1"/>
    </source>
</evidence>
<reference evidence="17" key="3">
    <citation type="submission" date="2025-09" db="UniProtKB">
        <authorList>
            <consortium name="Ensembl"/>
        </authorList>
    </citation>
    <scope>IDENTIFICATION</scope>
</reference>
<evidence type="ECO:0000256" key="3">
    <source>
        <dbReference type="ARBA" id="ARBA00012831"/>
    </source>
</evidence>
<gene>
    <name evidence="17" type="primary">PARS2</name>
</gene>
<keyword evidence="5" id="KW-0547">Nucleotide-binding</keyword>
<evidence type="ECO:0000313" key="18">
    <source>
        <dbReference type="Proteomes" id="UP000694520"/>
    </source>
</evidence>
<proteinExistence type="inferred from homology"/>
<comment type="catalytic activity">
    <reaction evidence="13">
        <text>tRNA(Pro) + L-proline + ATP = L-prolyl-tRNA(Pro) + AMP + diphosphate</text>
        <dbReference type="Rhea" id="RHEA:14305"/>
        <dbReference type="Rhea" id="RHEA-COMP:9700"/>
        <dbReference type="Rhea" id="RHEA-COMP:9702"/>
        <dbReference type="ChEBI" id="CHEBI:30616"/>
        <dbReference type="ChEBI" id="CHEBI:33019"/>
        <dbReference type="ChEBI" id="CHEBI:60039"/>
        <dbReference type="ChEBI" id="CHEBI:78442"/>
        <dbReference type="ChEBI" id="CHEBI:78532"/>
        <dbReference type="ChEBI" id="CHEBI:456215"/>
        <dbReference type="EC" id="6.1.1.15"/>
    </reaction>
</comment>
<dbReference type="InterPro" id="IPR033730">
    <property type="entry name" value="ProRS_core_prok"/>
</dbReference>
<keyword evidence="7" id="KW-0648">Protein biosynthesis</keyword>
<keyword evidence="10" id="KW-0496">Mitochondrion</keyword>
<keyword evidence="4" id="KW-0436">Ligase</keyword>
<dbReference type="Gene3D" id="3.30.930.10">
    <property type="entry name" value="Bira Bifunctional Protein, Domain 2"/>
    <property type="match status" value="1"/>
</dbReference>
<keyword evidence="18" id="KW-1185">Reference proteome</keyword>
<dbReference type="GO" id="GO:0004827">
    <property type="term" value="F:proline-tRNA ligase activity"/>
    <property type="evidence" value="ECO:0007669"/>
    <property type="project" value="UniProtKB-EC"/>
</dbReference>
<evidence type="ECO:0000256" key="6">
    <source>
        <dbReference type="ARBA" id="ARBA00022840"/>
    </source>
</evidence>
<evidence type="ECO:0000256" key="11">
    <source>
        <dbReference type="ARBA" id="ARBA00023146"/>
    </source>
</evidence>
<evidence type="ECO:0000256" key="9">
    <source>
        <dbReference type="ARBA" id="ARBA00022990"/>
    </source>
</evidence>
<dbReference type="InterPro" id="IPR002316">
    <property type="entry name" value="Pro-tRNA-ligase_IIa"/>
</dbReference>
<dbReference type="InterPro" id="IPR002314">
    <property type="entry name" value="aa-tRNA-synt_IIb"/>
</dbReference>
<dbReference type="FunFam" id="3.40.50.800:FF:000020">
    <property type="entry name" value="Probable proline--tRNA ligase, mitochondrial"/>
    <property type="match status" value="1"/>
</dbReference>
<dbReference type="PANTHER" id="PTHR42753">
    <property type="entry name" value="MITOCHONDRIAL RIBOSOME PROTEIN L39/PROLYL-TRNA LIGASE FAMILY MEMBER"/>
    <property type="match status" value="1"/>
</dbReference>
<dbReference type="SUPFAM" id="SSF52954">
    <property type="entry name" value="Class II aaRS ABD-related"/>
    <property type="match status" value="1"/>
</dbReference>
<name>A0A8B9W2M8_BOSMU</name>
<dbReference type="GeneTree" id="ENSGT00390000010922"/>
<dbReference type="InterPro" id="IPR036621">
    <property type="entry name" value="Anticodon-bd_dom_sf"/>
</dbReference>
<dbReference type="InterPro" id="IPR006195">
    <property type="entry name" value="aa-tRNA-synth_II"/>
</dbReference>
<keyword evidence="8" id="KW-0809">Transit peptide</keyword>
<comment type="function">
    <text evidence="14">Mitochondrial aminoacyl-tRNA synthetase that catalyzes the specific attachment of the proline amino acid (aa) to the homologous transfer RNA (tRNA), further participating in protein synthesis. The reaction occurs in a two steps: proline is first activated by ATP to form Pro-AMP and then transferred to the acceptor end of tRNA(Pro).</text>
</comment>
<dbReference type="InterPro" id="IPR004154">
    <property type="entry name" value="Anticodon-bd"/>
</dbReference>
<dbReference type="Gene3D" id="3.40.50.800">
    <property type="entry name" value="Anticodon-binding domain"/>
    <property type="match status" value="1"/>
</dbReference>
<keyword evidence="6" id="KW-0067">ATP-binding</keyword>
<dbReference type="InterPro" id="IPR050062">
    <property type="entry name" value="Pro-tRNA_synthetase"/>
</dbReference>
<dbReference type="AlphaFoldDB" id="A0A8B9W2M8"/>